<dbReference type="GO" id="GO:0019853">
    <property type="term" value="P:L-ascorbic acid biosynthetic process"/>
    <property type="evidence" value="ECO:0007669"/>
    <property type="project" value="UniProtKB-KW"/>
</dbReference>
<dbReference type="OrthoDB" id="610608at2759"/>
<dbReference type="Gene3D" id="3.30.465.10">
    <property type="match status" value="1"/>
</dbReference>
<keyword evidence="9" id="KW-0560">Oxidoreductase</keyword>
<keyword evidence="6" id="KW-0060">Ascorbate biosynthesis</keyword>
<gene>
    <name evidence="13" type="ORF">TorRG33x02_242230</name>
</gene>
<dbReference type="InterPro" id="IPR016166">
    <property type="entry name" value="FAD-bd_PCMH"/>
</dbReference>
<dbReference type="PROSITE" id="PS51387">
    <property type="entry name" value="FAD_PCMH"/>
    <property type="match status" value="1"/>
</dbReference>
<dbReference type="InterPro" id="IPR050432">
    <property type="entry name" value="FAD-linked_Oxidoreductases_BP"/>
</dbReference>
<name>A0A2P5DTE2_TREOI</name>
<comment type="cofactor">
    <cofactor evidence="1">
        <name>FAD</name>
        <dbReference type="ChEBI" id="CHEBI:57692"/>
    </cofactor>
</comment>
<keyword evidence="5" id="KW-0285">Flavoprotein</keyword>
<evidence type="ECO:0000313" key="14">
    <source>
        <dbReference type="Proteomes" id="UP000237000"/>
    </source>
</evidence>
<keyword evidence="14" id="KW-1185">Reference proteome</keyword>
<comment type="similarity">
    <text evidence="3">Belongs to the oxygen-dependent FAD-linked oxidoreductase family.</text>
</comment>
<evidence type="ECO:0000256" key="2">
    <source>
        <dbReference type="ARBA" id="ARBA00005147"/>
    </source>
</evidence>
<evidence type="ECO:0000256" key="8">
    <source>
        <dbReference type="ARBA" id="ARBA00022827"/>
    </source>
</evidence>
<dbReference type="AlphaFoldDB" id="A0A2P5DTE2"/>
<evidence type="ECO:0000256" key="5">
    <source>
        <dbReference type="ARBA" id="ARBA00022630"/>
    </source>
</evidence>
<dbReference type="GO" id="GO:0050105">
    <property type="term" value="F:L-gulonolactone oxidase activity"/>
    <property type="evidence" value="ECO:0007669"/>
    <property type="project" value="UniProtKB-EC"/>
</dbReference>
<evidence type="ECO:0000256" key="6">
    <source>
        <dbReference type="ARBA" id="ARBA00022644"/>
    </source>
</evidence>
<comment type="pathway">
    <text evidence="2">Cofactor biosynthesis; L-ascorbate biosynthesis.</text>
</comment>
<evidence type="ECO:0000256" key="3">
    <source>
        <dbReference type="ARBA" id="ARBA00005466"/>
    </source>
</evidence>
<sequence>MLGQQLLRLTCLFLCLLVVCCTPKDPIKCFTGNSNCTITNSYGAFPDRSICRAGAAAYPATEEELIAIVASATRSRSKVKVATRFSHSIPKLACPGRDDGLLISTKRLNRVLDIDATTMTMTVESGMTLRDLMSEAAKAGMALPYTPYWWGVTIGGLLGTGAHGSTLWGKGSSVHDYVTGLTIVSPGRARDGFVKVRRLKDSDEELKAAKVSLGVLGVISQVLASSAS</sequence>
<feature type="chain" id="PRO_5015120797" description="L-gulonolactone oxidase" evidence="11">
    <location>
        <begin position="22"/>
        <end position="228"/>
    </location>
</feature>
<evidence type="ECO:0000259" key="12">
    <source>
        <dbReference type="PROSITE" id="PS51387"/>
    </source>
</evidence>
<comment type="catalytic activity">
    <reaction evidence="10">
        <text>L-gulono-1,4-lactone + O2 = L-ascorbate + H2O2 + H(+)</text>
        <dbReference type="Rhea" id="RHEA:32363"/>
        <dbReference type="ChEBI" id="CHEBI:15378"/>
        <dbReference type="ChEBI" id="CHEBI:15379"/>
        <dbReference type="ChEBI" id="CHEBI:16240"/>
        <dbReference type="ChEBI" id="CHEBI:17587"/>
        <dbReference type="ChEBI" id="CHEBI:38290"/>
        <dbReference type="EC" id="1.1.3.8"/>
    </reaction>
</comment>
<dbReference type="SUPFAM" id="SSF56176">
    <property type="entry name" value="FAD-binding/transporter-associated domain-like"/>
    <property type="match status" value="1"/>
</dbReference>
<reference evidence="14" key="1">
    <citation type="submission" date="2016-06" db="EMBL/GenBank/DDBJ databases">
        <title>Parallel loss of symbiosis genes in relatives of nitrogen-fixing non-legume Parasponia.</title>
        <authorList>
            <person name="Van Velzen R."/>
            <person name="Holmer R."/>
            <person name="Bu F."/>
            <person name="Rutten L."/>
            <person name="Van Zeijl A."/>
            <person name="Liu W."/>
            <person name="Santuari L."/>
            <person name="Cao Q."/>
            <person name="Sharma T."/>
            <person name="Shen D."/>
            <person name="Roswanjaya Y."/>
            <person name="Wardhani T."/>
            <person name="Kalhor M.S."/>
            <person name="Jansen J."/>
            <person name="Van den Hoogen J."/>
            <person name="Gungor B."/>
            <person name="Hartog M."/>
            <person name="Hontelez J."/>
            <person name="Verver J."/>
            <person name="Yang W.-C."/>
            <person name="Schijlen E."/>
            <person name="Repin R."/>
            <person name="Schilthuizen M."/>
            <person name="Schranz E."/>
            <person name="Heidstra R."/>
            <person name="Miyata K."/>
            <person name="Fedorova E."/>
            <person name="Kohlen W."/>
            <person name="Bisseling T."/>
            <person name="Smit S."/>
            <person name="Geurts R."/>
        </authorList>
    </citation>
    <scope>NUCLEOTIDE SEQUENCE [LARGE SCALE GENOMIC DNA]</scope>
    <source>
        <strain evidence="14">cv. RG33-2</strain>
    </source>
</reference>
<accession>A0A2P5DTE2</accession>
<dbReference type="Gene3D" id="3.30.43.10">
    <property type="entry name" value="Uridine Diphospho-n-acetylenolpyruvylglucosamine Reductase, domain 2"/>
    <property type="match status" value="1"/>
</dbReference>
<evidence type="ECO:0000256" key="1">
    <source>
        <dbReference type="ARBA" id="ARBA00001974"/>
    </source>
</evidence>
<feature type="signal peptide" evidence="11">
    <location>
        <begin position="1"/>
        <end position="21"/>
    </location>
</feature>
<dbReference type="EMBL" id="JXTC01000250">
    <property type="protein sequence ID" value="PON76529.1"/>
    <property type="molecule type" value="Genomic_DNA"/>
</dbReference>
<dbReference type="EC" id="1.1.3.8" evidence="4"/>
<keyword evidence="7 11" id="KW-0732">Signal</keyword>
<organism evidence="13 14">
    <name type="scientific">Trema orientale</name>
    <name type="common">Charcoal tree</name>
    <name type="synonym">Celtis orientalis</name>
    <dbReference type="NCBI Taxonomy" id="63057"/>
    <lineage>
        <taxon>Eukaryota</taxon>
        <taxon>Viridiplantae</taxon>
        <taxon>Streptophyta</taxon>
        <taxon>Embryophyta</taxon>
        <taxon>Tracheophyta</taxon>
        <taxon>Spermatophyta</taxon>
        <taxon>Magnoliopsida</taxon>
        <taxon>eudicotyledons</taxon>
        <taxon>Gunneridae</taxon>
        <taxon>Pentapetalae</taxon>
        <taxon>rosids</taxon>
        <taxon>fabids</taxon>
        <taxon>Rosales</taxon>
        <taxon>Cannabaceae</taxon>
        <taxon>Trema</taxon>
    </lineage>
</organism>
<dbReference type="Pfam" id="PF01565">
    <property type="entry name" value="FAD_binding_4"/>
    <property type="match status" value="1"/>
</dbReference>
<protein>
    <recommendedName>
        <fullName evidence="4">L-gulonolactone oxidase</fullName>
        <ecNumber evidence="4">1.1.3.8</ecNumber>
    </recommendedName>
</protein>
<dbReference type="InterPro" id="IPR006094">
    <property type="entry name" value="Oxid_FAD_bind_N"/>
</dbReference>
<dbReference type="GO" id="GO:0071949">
    <property type="term" value="F:FAD binding"/>
    <property type="evidence" value="ECO:0007669"/>
    <property type="project" value="InterPro"/>
</dbReference>
<dbReference type="InterPro" id="IPR016167">
    <property type="entry name" value="FAD-bd_PCMH_sub1"/>
</dbReference>
<dbReference type="PANTHER" id="PTHR13878:SF67">
    <property type="entry name" value="L-GULONOLACTONE OXIDASE 5"/>
    <property type="match status" value="1"/>
</dbReference>
<dbReference type="InterPro" id="IPR036318">
    <property type="entry name" value="FAD-bd_PCMH-like_sf"/>
</dbReference>
<proteinExistence type="inferred from homology"/>
<dbReference type="STRING" id="63057.A0A2P5DTE2"/>
<evidence type="ECO:0000256" key="4">
    <source>
        <dbReference type="ARBA" id="ARBA00013121"/>
    </source>
</evidence>
<dbReference type="FunFam" id="3.30.465.10:FF:000033">
    <property type="entry name" value="L-gulonolactone oxidase 5"/>
    <property type="match status" value="1"/>
</dbReference>
<dbReference type="InParanoid" id="A0A2P5DTE2"/>
<evidence type="ECO:0000256" key="9">
    <source>
        <dbReference type="ARBA" id="ARBA00023002"/>
    </source>
</evidence>
<evidence type="ECO:0000256" key="11">
    <source>
        <dbReference type="SAM" id="SignalP"/>
    </source>
</evidence>
<evidence type="ECO:0000313" key="13">
    <source>
        <dbReference type="EMBL" id="PON76529.1"/>
    </source>
</evidence>
<comment type="caution">
    <text evidence="13">The sequence shown here is derived from an EMBL/GenBank/DDBJ whole genome shotgun (WGS) entry which is preliminary data.</text>
</comment>
<dbReference type="Proteomes" id="UP000237000">
    <property type="component" value="Unassembled WGS sequence"/>
</dbReference>
<feature type="domain" description="FAD-binding PCMH-type" evidence="12">
    <location>
        <begin position="49"/>
        <end position="228"/>
    </location>
</feature>
<evidence type="ECO:0000256" key="10">
    <source>
        <dbReference type="ARBA" id="ARBA00048083"/>
    </source>
</evidence>
<keyword evidence="8" id="KW-0274">FAD</keyword>
<dbReference type="InterPro" id="IPR016169">
    <property type="entry name" value="FAD-bd_PCMH_sub2"/>
</dbReference>
<evidence type="ECO:0000256" key="7">
    <source>
        <dbReference type="ARBA" id="ARBA00022729"/>
    </source>
</evidence>
<dbReference type="PANTHER" id="PTHR13878">
    <property type="entry name" value="GULONOLACTONE OXIDASE"/>
    <property type="match status" value="1"/>
</dbReference>